<comment type="caution">
    <text evidence="3">The sequence shown here is derived from an EMBL/GenBank/DDBJ whole genome shotgun (WGS) entry which is preliminary data.</text>
</comment>
<dbReference type="PROSITE" id="PS51123">
    <property type="entry name" value="OMPA_2"/>
    <property type="match status" value="1"/>
</dbReference>
<dbReference type="Gene3D" id="3.30.1330.60">
    <property type="entry name" value="OmpA-like domain"/>
    <property type="match status" value="1"/>
</dbReference>
<dbReference type="Proteomes" id="UP000632498">
    <property type="component" value="Unassembled WGS sequence"/>
</dbReference>
<dbReference type="InterPro" id="IPR036737">
    <property type="entry name" value="OmpA-like_sf"/>
</dbReference>
<evidence type="ECO:0000256" key="1">
    <source>
        <dbReference type="PROSITE-ProRule" id="PRU00473"/>
    </source>
</evidence>
<evidence type="ECO:0000313" key="4">
    <source>
        <dbReference type="Proteomes" id="UP000632498"/>
    </source>
</evidence>
<dbReference type="InterPro" id="IPR006665">
    <property type="entry name" value="OmpA-like"/>
</dbReference>
<evidence type="ECO:0000259" key="2">
    <source>
        <dbReference type="PROSITE" id="PS51123"/>
    </source>
</evidence>
<sequence length="86" mass="9909">MFRAMTQRHLSHLVEYKNLKGQPILSFSGYGDMRPLVPNTDQKSRATNRRIDLRFIMATPNSVDQIDQIKSSLMLGRPPLEKRVVP</sequence>
<gene>
    <name evidence="3" type="ORF">GCM10011332_33130</name>
</gene>
<dbReference type="SUPFAM" id="SSF103088">
    <property type="entry name" value="OmpA-like"/>
    <property type="match status" value="1"/>
</dbReference>
<name>A0A917FEQ5_9PROT</name>
<dbReference type="AlphaFoldDB" id="A0A917FEQ5"/>
<dbReference type="EMBL" id="BMHV01000051">
    <property type="protein sequence ID" value="GGF76494.1"/>
    <property type="molecule type" value="Genomic_DNA"/>
</dbReference>
<organism evidence="3 4">
    <name type="scientific">Terasakiella brassicae</name>
    <dbReference type="NCBI Taxonomy" id="1634917"/>
    <lineage>
        <taxon>Bacteria</taxon>
        <taxon>Pseudomonadati</taxon>
        <taxon>Pseudomonadota</taxon>
        <taxon>Alphaproteobacteria</taxon>
        <taxon>Rhodospirillales</taxon>
        <taxon>Terasakiellaceae</taxon>
        <taxon>Terasakiella</taxon>
    </lineage>
</organism>
<protein>
    <recommendedName>
        <fullName evidence="2">OmpA-like domain-containing protein</fullName>
    </recommendedName>
</protein>
<keyword evidence="1" id="KW-0472">Membrane</keyword>
<dbReference type="GO" id="GO:0016020">
    <property type="term" value="C:membrane"/>
    <property type="evidence" value="ECO:0007669"/>
    <property type="project" value="UniProtKB-UniRule"/>
</dbReference>
<evidence type="ECO:0000313" key="3">
    <source>
        <dbReference type="EMBL" id="GGF76494.1"/>
    </source>
</evidence>
<reference evidence="3" key="1">
    <citation type="journal article" date="2014" name="Int. J. Syst. Evol. Microbiol.">
        <title>Complete genome sequence of Corynebacterium casei LMG S-19264T (=DSM 44701T), isolated from a smear-ripened cheese.</title>
        <authorList>
            <consortium name="US DOE Joint Genome Institute (JGI-PGF)"/>
            <person name="Walter F."/>
            <person name="Albersmeier A."/>
            <person name="Kalinowski J."/>
            <person name="Ruckert C."/>
        </authorList>
    </citation>
    <scope>NUCLEOTIDE SEQUENCE</scope>
    <source>
        <strain evidence="3">CGMCC 1.15254</strain>
    </source>
</reference>
<reference evidence="3" key="2">
    <citation type="submission" date="2020-09" db="EMBL/GenBank/DDBJ databases">
        <authorList>
            <person name="Sun Q."/>
            <person name="Zhou Y."/>
        </authorList>
    </citation>
    <scope>NUCLEOTIDE SEQUENCE</scope>
    <source>
        <strain evidence="3">CGMCC 1.15254</strain>
    </source>
</reference>
<feature type="domain" description="OmpA-like" evidence="2">
    <location>
        <begin position="1"/>
        <end position="59"/>
    </location>
</feature>
<proteinExistence type="predicted"/>
<accession>A0A917FEQ5</accession>
<keyword evidence="4" id="KW-1185">Reference proteome</keyword>